<organism evidence="8 9">
    <name type="scientific">Lysobacter arvi</name>
    <dbReference type="NCBI Taxonomy" id="3038776"/>
    <lineage>
        <taxon>Bacteria</taxon>
        <taxon>Pseudomonadati</taxon>
        <taxon>Pseudomonadota</taxon>
        <taxon>Gammaproteobacteria</taxon>
        <taxon>Lysobacterales</taxon>
        <taxon>Lysobacteraceae</taxon>
        <taxon>Lysobacter</taxon>
    </lineage>
</organism>
<dbReference type="Gene3D" id="3.30.1150.10">
    <property type="match status" value="1"/>
</dbReference>
<feature type="transmembrane region" description="Helical" evidence="6">
    <location>
        <begin position="84"/>
        <end position="102"/>
    </location>
</feature>
<evidence type="ECO:0000256" key="2">
    <source>
        <dbReference type="ARBA" id="ARBA00022692"/>
    </source>
</evidence>
<comment type="caution">
    <text evidence="8">The sequence shown here is derived from an EMBL/GenBank/DDBJ whole genome shotgun (WGS) entry which is preliminary data.</text>
</comment>
<keyword evidence="9" id="KW-1185">Reference proteome</keyword>
<feature type="region of interest" description="Disordered" evidence="5">
    <location>
        <begin position="124"/>
        <end position="164"/>
    </location>
</feature>
<evidence type="ECO:0000256" key="5">
    <source>
        <dbReference type="SAM" id="MobiDB-lite"/>
    </source>
</evidence>
<evidence type="ECO:0000259" key="7">
    <source>
        <dbReference type="PROSITE" id="PS52015"/>
    </source>
</evidence>
<accession>A0ABU1CF55</accession>
<reference evidence="8 9" key="1">
    <citation type="submission" date="2023-04" db="EMBL/GenBank/DDBJ databases">
        <title>Lysobacter sp. strain UC isolated from soil sample.</title>
        <authorList>
            <person name="Choksket S."/>
            <person name="Harshvardhan F."/>
            <person name="Rana R."/>
            <person name="Patil P.B."/>
            <person name="Korpole S."/>
        </authorList>
    </citation>
    <scope>NUCLEOTIDE SEQUENCE [LARGE SCALE GENOMIC DNA]</scope>
    <source>
        <strain evidence="8 9">UC</strain>
    </source>
</reference>
<evidence type="ECO:0000313" key="8">
    <source>
        <dbReference type="EMBL" id="MDR0183580.1"/>
    </source>
</evidence>
<keyword evidence="2 6" id="KW-0812">Transmembrane</keyword>
<evidence type="ECO:0000256" key="4">
    <source>
        <dbReference type="ARBA" id="ARBA00023136"/>
    </source>
</evidence>
<dbReference type="InterPro" id="IPR037682">
    <property type="entry name" value="TonB_C"/>
</dbReference>
<dbReference type="Pfam" id="PF03544">
    <property type="entry name" value="TonB_C"/>
    <property type="match status" value="1"/>
</dbReference>
<evidence type="ECO:0000256" key="3">
    <source>
        <dbReference type="ARBA" id="ARBA00022989"/>
    </source>
</evidence>
<feature type="domain" description="TonB C-terminal" evidence="7">
    <location>
        <begin position="210"/>
        <end position="304"/>
    </location>
</feature>
<evidence type="ECO:0000256" key="1">
    <source>
        <dbReference type="ARBA" id="ARBA00004167"/>
    </source>
</evidence>
<name>A0ABU1CF55_9GAMM</name>
<sequence>MRASLLSLNRGARYRCIQGGTTRKSLSDLFVVDATELAVVRYLPELMRAFRPCHMAGQSCMYSNKHIGQRRRMQNDTSRLEDRLLGAFLAVGLPLSLIIWLMKPAALTDDGKQRSSPAGAIQIEWIPADRSQPGSEQPTGQAYARPKASTQAAQMPAPDAASEGPTLVKEANVGLPMDASGSVYDPSRMQAVARDAKTLLRTAPAMDADTAVQLAGLSWTESPPKFPDTLRSVSSARVVLEIEVDETGNAAHVSIVESSGSDEIDLTVLDAARSWHFPPEQRGGVAVRATIRCDVVLQMQAVGDDDTVEPMT</sequence>
<dbReference type="Proteomes" id="UP001233535">
    <property type="component" value="Unassembled WGS sequence"/>
</dbReference>
<dbReference type="NCBIfam" id="TIGR01352">
    <property type="entry name" value="tonB_Cterm"/>
    <property type="match status" value="1"/>
</dbReference>
<dbReference type="SUPFAM" id="SSF74653">
    <property type="entry name" value="TolA/TonB C-terminal domain"/>
    <property type="match status" value="1"/>
</dbReference>
<dbReference type="PROSITE" id="PS52015">
    <property type="entry name" value="TONB_CTD"/>
    <property type="match status" value="1"/>
</dbReference>
<keyword evidence="3 6" id="KW-1133">Transmembrane helix</keyword>
<keyword evidence="4 6" id="KW-0472">Membrane</keyword>
<evidence type="ECO:0000256" key="6">
    <source>
        <dbReference type="SAM" id="Phobius"/>
    </source>
</evidence>
<evidence type="ECO:0000313" key="9">
    <source>
        <dbReference type="Proteomes" id="UP001233535"/>
    </source>
</evidence>
<dbReference type="EMBL" id="JARUHG010000003">
    <property type="protein sequence ID" value="MDR0183580.1"/>
    <property type="molecule type" value="Genomic_DNA"/>
</dbReference>
<proteinExistence type="predicted"/>
<protein>
    <submittedName>
        <fullName evidence="8">TonB family protein</fullName>
    </submittedName>
</protein>
<gene>
    <name evidence="8" type="ORF">P8609_11480</name>
</gene>
<dbReference type="InterPro" id="IPR006260">
    <property type="entry name" value="TonB/TolA_C"/>
</dbReference>
<comment type="subcellular location">
    <subcellularLocation>
        <location evidence="1">Membrane</location>
        <topology evidence="1">Single-pass membrane protein</topology>
    </subcellularLocation>
</comment>